<keyword evidence="4" id="KW-0732">Signal</keyword>
<dbReference type="InterPro" id="IPR058792">
    <property type="entry name" value="Beta-barrel_RND_2"/>
</dbReference>
<evidence type="ECO:0000313" key="7">
    <source>
        <dbReference type="EMBL" id="MFC3228716.1"/>
    </source>
</evidence>
<dbReference type="SUPFAM" id="SSF111369">
    <property type="entry name" value="HlyD-like secretion proteins"/>
    <property type="match status" value="1"/>
</dbReference>
<accession>A0ABV7L226</accession>
<reference evidence="8" key="1">
    <citation type="journal article" date="2019" name="Int. J. Syst. Evol. Microbiol.">
        <title>The Global Catalogue of Microorganisms (GCM) 10K type strain sequencing project: providing services to taxonomists for standard genome sequencing and annotation.</title>
        <authorList>
            <consortium name="The Broad Institute Genomics Platform"/>
            <consortium name="The Broad Institute Genome Sequencing Center for Infectious Disease"/>
            <person name="Wu L."/>
            <person name="Ma J."/>
        </authorList>
    </citation>
    <scope>NUCLEOTIDE SEQUENCE [LARGE SCALE GENOMIC DNA]</scope>
    <source>
        <strain evidence="8">KCTC 42964</strain>
    </source>
</reference>
<evidence type="ECO:0000256" key="4">
    <source>
        <dbReference type="SAM" id="SignalP"/>
    </source>
</evidence>
<keyword evidence="2" id="KW-0175">Coiled coil</keyword>
<dbReference type="Pfam" id="PF25954">
    <property type="entry name" value="Beta-barrel_RND_2"/>
    <property type="match status" value="1"/>
</dbReference>
<dbReference type="Gene3D" id="2.40.420.20">
    <property type="match status" value="1"/>
</dbReference>
<keyword evidence="8" id="KW-1185">Reference proteome</keyword>
<dbReference type="InterPro" id="IPR058647">
    <property type="entry name" value="BSH_CzcB-like"/>
</dbReference>
<name>A0ABV7L226_9PROT</name>
<feature type="chain" id="PRO_5045219415" evidence="4">
    <location>
        <begin position="18"/>
        <end position="386"/>
    </location>
</feature>
<dbReference type="InterPro" id="IPR006143">
    <property type="entry name" value="RND_pump_MFP"/>
</dbReference>
<evidence type="ECO:0000313" key="8">
    <source>
        <dbReference type="Proteomes" id="UP001595528"/>
    </source>
</evidence>
<proteinExistence type="inferred from homology"/>
<feature type="domain" description="CusB-like beta-barrel" evidence="5">
    <location>
        <begin position="205"/>
        <end position="280"/>
    </location>
</feature>
<feature type="compositionally biased region" description="Low complexity" evidence="3">
    <location>
        <begin position="364"/>
        <end position="386"/>
    </location>
</feature>
<feature type="compositionally biased region" description="Basic and acidic residues" evidence="3">
    <location>
        <begin position="350"/>
        <end position="362"/>
    </location>
</feature>
<evidence type="ECO:0000256" key="1">
    <source>
        <dbReference type="ARBA" id="ARBA00009477"/>
    </source>
</evidence>
<dbReference type="Gene3D" id="2.40.50.100">
    <property type="match status" value="1"/>
</dbReference>
<feature type="coiled-coil region" evidence="2">
    <location>
        <begin position="91"/>
        <end position="125"/>
    </location>
</feature>
<dbReference type="PANTHER" id="PTHR30469">
    <property type="entry name" value="MULTIDRUG RESISTANCE PROTEIN MDTA"/>
    <property type="match status" value="1"/>
</dbReference>
<dbReference type="EMBL" id="JBHRTR010000028">
    <property type="protein sequence ID" value="MFC3228716.1"/>
    <property type="molecule type" value="Genomic_DNA"/>
</dbReference>
<evidence type="ECO:0000259" key="5">
    <source>
        <dbReference type="Pfam" id="PF25954"/>
    </source>
</evidence>
<sequence length="386" mass="40992">MAAAGAVALILAAPLLAAPAVAQERGQERLAPVDVVEVREAPIVRPVALSGSLTSPRRAELSPAIAGLVQALHVEIGDRVAAGDLLLQLDRDLERLTLDQAQAAVREAEADLAEANRRLEVGRRLAERRSLPENEVDTRAAVVRMARHRLARLEAEAAYEAGRLDRHDLRAPFAGVIAERHAELGEWVEPGDSLMHLVAVDGLLIDAPVPQDVMPRIGPGSTVMARFDALPGREVPARIRTLVPVSDPRSRSAVLRVVPDLTPDMGVVPGMSATLDLRPQTGATGSVVPRDALLRHPDGRVTLWVVEPADGENAATVREQRVRTGLQFDGLVELREGPPPGTQVVVHGNEGLRPEQQVRIRETGPAPASEAAPEPLSGSSGPPAGG</sequence>
<organism evidence="7 8">
    <name type="scientific">Marinibaculum pumilum</name>
    <dbReference type="NCBI Taxonomy" id="1766165"/>
    <lineage>
        <taxon>Bacteria</taxon>
        <taxon>Pseudomonadati</taxon>
        <taxon>Pseudomonadota</taxon>
        <taxon>Alphaproteobacteria</taxon>
        <taxon>Rhodospirillales</taxon>
        <taxon>Rhodospirillaceae</taxon>
        <taxon>Marinibaculum</taxon>
    </lineage>
</organism>
<comment type="similarity">
    <text evidence="1">Belongs to the membrane fusion protein (MFP) (TC 8.A.1) family.</text>
</comment>
<feature type="signal peptide" evidence="4">
    <location>
        <begin position="1"/>
        <end position="17"/>
    </location>
</feature>
<feature type="region of interest" description="Disordered" evidence="3">
    <location>
        <begin position="347"/>
        <end position="386"/>
    </location>
</feature>
<comment type="caution">
    <text evidence="7">The sequence shown here is derived from an EMBL/GenBank/DDBJ whole genome shotgun (WGS) entry which is preliminary data.</text>
</comment>
<gene>
    <name evidence="7" type="ORF">ACFOGJ_15840</name>
</gene>
<dbReference type="PANTHER" id="PTHR30469:SF15">
    <property type="entry name" value="HLYD FAMILY OF SECRETION PROTEINS"/>
    <property type="match status" value="1"/>
</dbReference>
<dbReference type="NCBIfam" id="TIGR01730">
    <property type="entry name" value="RND_mfp"/>
    <property type="match status" value="1"/>
</dbReference>
<feature type="domain" description="CzcB-like barrel-sandwich hybrid" evidence="6">
    <location>
        <begin position="59"/>
        <end position="195"/>
    </location>
</feature>
<dbReference type="Gene3D" id="1.10.287.470">
    <property type="entry name" value="Helix hairpin bin"/>
    <property type="match status" value="1"/>
</dbReference>
<dbReference type="Pfam" id="PF25973">
    <property type="entry name" value="BSH_CzcB"/>
    <property type="match status" value="1"/>
</dbReference>
<dbReference type="RefSeq" id="WP_379902100.1">
    <property type="nucleotide sequence ID" value="NZ_JBHRTR010000028.1"/>
</dbReference>
<protein>
    <submittedName>
        <fullName evidence="7">Efflux RND transporter periplasmic adaptor subunit</fullName>
    </submittedName>
</protein>
<evidence type="ECO:0000256" key="3">
    <source>
        <dbReference type="SAM" id="MobiDB-lite"/>
    </source>
</evidence>
<dbReference type="Gene3D" id="2.40.30.170">
    <property type="match status" value="1"/>
</dbReference>
<evidence type="ECO:0000259" key="6">
    <source>
        <dbReference type="Pfam" id="PF25973"/>
    </source>
</evidence>
<evidence type="ECO:0000256" key="2">
    <source>
        <dbReference type="SAM" id="Coils"/>
    </source>
</evidence>
<dbReference type="Proteomes" id="UP001595528">
    <property type="component" value="Unassembled WGS sequence"/>
</dbReference>